<dbReference type="GO" id="GO:0006310">
    <property type="term" value="P:DNA recombination"/>
    <property type="evidence" value="ECO:0007669"/>
    <property type="project" value="UniProtKB-KW"/>
</dbReference>
<sequence length="369" mass="43014">MLILKRNQTKLAQKKKLGVQKFFTHRGEIMGRPRNYENQGLPQNLVCRRRKRASGKVITYYFYTLADKSEKSLGTNKHQAILEAAKLNLDRSLPNEIITFHAVVARYMDEIVPNKAETTIIGNKHSIGFLKKFFDNPTLEQIEPKHIREYLTWRKDKPSSANREVTLFHHIWAMAREWGYTKLPCPSDGIAKHKVKPRDVYVEDHVYQKVYELCDQDMKDLMDIAYLTGQRPVDIVKIHRSHIYDGILHITQQKTGAKLRIAIIGQLQEIVERRLQDKEGYLFLNTWGNPMTRALVTNNFLDVKRKAIALYPELRNELEQFQFRDLRAKAGTDKSLSAGDDEARKQLGHTSLRMTKRYIRKDKVISPTK</sequence>
<dbReference type="EMBL" id="BK015448">
    <property type="protein sequence ID" value="DAE07335.1"/>
    <property type="molecule type" value="Genomic_DNA"/>
</dbReference>
<evidence type="ECO:0000256" key="4">
    <source>
        <dbReference type="PROSITE-ProRule" id="PRU01248"/>
    </source>
</evidence>
<dbReference type="Gene3D" id="1.10.150.130">
    <property type="match status" value="1"/>
</dbReference>
<keyword evidence="2 4" id="KW-0238">DNA-binding</keyword>
<dbReference type="InterPro" id="IPR044068">
    <property type="entry name" value="CB"/>
</dbReference>
<dbReference type="InterPro" id="IPR013762">
    <property type="entry name" value="Integrase-like_cat_sf"/>
</dbReference>
<dbReference type="GO" id="GO:0003677">
    <property type="term" value="F:DNA binding"/>
    <property type="evidence" value="ECO:0007669"/>
    <property type="project" value="UniProtKB-UniRule"/>
</dbReference>
<evidence type="ECO:0000259" key="5">
    <source>
        <dbReference type="PROSITE" id="PS51898"/>
    </source>
</evidence>
<evidence type="ECO:0000259" key="6">
    <source>
        <dbReference type="PROSITE" id="PS51900"/>
    </source>
</evidence>
<dbReference type="SUPFAM" id="SSF56349">
    <property type="entry name" value="DNA breaking-rejoining enzymes"/>
    <property type="match status" value="1"/>
</dbReference>
<reference evidence="7" key="1">
    <citation type="journal article" date="2021" name="Proc. Natl. Acad. Sci. U.S.A.">
        <title>A Catalog of Tens of Thousands of Viruses from Human Metagenomes Reveals Hidden Associations with Chronic Diseases.</title>
        <authorList>
            <person name="Tisza M.J."/>
            <person name="Buck C.B."/>
        </authorList>
    </citation>
    <scope>NUCLEOTIDE SEQUENCE</scope>
    <source>
        <strain evidence="7">Ct17O1</strain>
    </source>
</reference>
<dbReference type="PANTHER" id="PTHR30349:SF64">
    <property type="entry name" value="PROPHAGE INTEGRASE INTD-RELATED"/>
    <property type="match status" value="1"/>
</dbReference>
<dbReference type="PROSITE" id="PS51900">
    <property type="entry name" value="CB"/>
    <property type="match status" value="1"/>
</dbReference>
<evidence type="ECO:0000313" key="7">
    <source>
        <dbReference type="EMBL" id="DAE07335.1"/>
    </source>
</evidence>
<organism evidence="7">
    <name type="scientific">Phage sp. ct17O1</name>
    <dbReference type="NCBI Taxonomy" id="2825789"/>
    <lineage>
        <taxon>Viruses</taxon>
    </lineage>
</organism>
<dbReference type="Gene3D" id="3.30.160.60">
    <property type="entry name" value="Classic Zinc Finger"/>
    <property type="match status" value="1"/>
</dbReference>
<dbReference type="GO" id="GO:0015074">
    <property type="term" value="P:DNA integration"/>
    <property type="evidence" value="ECO:0007669"/>
    <property type="project" value="InterPro"/>
</dbReference>
<dbReference type="PROSITE" id="PS51898">
    <property type="entry name" value="TYR_RECOMBINASE"/>
    <property type="match status" value="1"/>
</dbReference>
<proteinExistence type="inferred from homology"/>
<dbReference type="InterPro" id="IPR050090">
    <property type="entry name" value="Tyrosine_recombinase_XerCD"/>
</dbReference>
<name>A0A8S5PJF5_9VIRU</name>
<dbReference type="InterPro" id="IPR002104">
    <property type="entry name" value="Integrase_catalytic"/>
</dbReference>
<comment type="similarity">
    <text evidence="1">Belongs to the 'phage' integrase family.</text>
</comment>
<evidence type="ECO:0000256" key="2">
    <source>
        <dbReference type="ARBA" id="ARBA00023125"/>
    </source>
</evidence>
<dbReference type="InterPro" id="IPR011010">
    <property type="entry name" value="DNA_brk_join_enz"/>
</dbReference>
<keyword evidence="3" id="KW-0233">DNA recombination</keyword>
<dbReference type="Gene3D" id="1.10.443.10">
    <property type="entry name" value="Intergrase catalytic core"/>
    <property type="match status" value="1"/>
</dbReference>
<feature type="domain" description="Tyr recombinase" evidence="5">
    <location>
        <begin position="195"/>
        <end position="369"/>
    </location>
</feature>
<feature type="domain" description="Core-binding (CB)" evidence="6">
    <location>
        <begin position="98"/>
        <end position="176"/>
    </location>
</feature>
<evidence type="ECO:0000256" key="3">
    <source>
        <dbReference type="ARBA" id="ARBA00023172"/>
    </source>
</evidence>
<dbReference type="PANTHER" id="PTHR30349">
    <property type="entry name" value="PHAGE INTEGRASE-RELATED"/>
    <property type="match status" value="1"/>
</dbReference>
<protein>
    <submittedName>
        <fullName evidence="7">Integrase</fullName>
    </submittedName>
</protein>
<dbReference type="InterPro" id="IPR010998">
    <property type="entry name" value="Integrase_recombinase_N"/>
</dbReference>
<accession>A0A8S5PJF5</accession>
<dbReference type="Pfam" id="PF00589">
    <property type="entry name" value="Phage_integrase"/>
    <property type="match status" value="1"/>
</dbReference>
<evidence type="ECO:0000256" key="1">
    <source>
        <dbReference type="ARBA" id="ARBA00008857"/>
    </source>
</evidence>